<dbReference type="Proteomes" id="UP001066276">
    <property type="component" value="Chromosome 7"/>
</dbReference>
<feature type="compositionally biased region" description="Polar residues" evidence="1">
    <location>
        <begin position="1"/>
        <end position="10"/>
    </location>
</feature>
<gene>
    <name evidence="2" type="ORF">NDU88_010924</name>
</gene>
<sequence>MQAGVESTPTPALEVLTPETPNCGRRVHADEPSPYLPGAGSEAVLWPTPGTAKWRSEKIPHSFFDAVSKWNSMIQP</sequence>
<keyword evidence="3" id="KW-1185">Reference proteome</keyword>
<proteinExistence type="predicted"/>
<accession>A0AAV7PZT7</accession>
<organism evidence="2 3">
    <name type="scientific">Pleurodeles waltl</name>
    <name type="common">Iberian ribbed newt</name>
    <dbReference type="NCBI Taxonomy" id="8319"/>
    <lineage>
        <taxon>Eukaryota</taxon>
        <taxon>Metazoa</taxon>
        <taxon>Chordata</taxon>
        <taxon>Craniata</taxon>
        <taxon>Vertebrata</taxon>
        <taxon>Euteleostomi</taxon>
        <taxon>Amphibia</taxon>
        <taxon>Batrachia</taxon>
        <taxon>Caudata</taxon>
        <taxon>Salamandroidea</taxon>
        <taxon>Salamandridae</taxon>
        <taxon>Pleurodelinae</taxon>
        <taxon>Pleurodeles</taxon>
    </lineage>
</organism>
<name>A0AAV7PZT7_PLEWA</name>
<evidence type="ECO:0000256" key="1">
    <source>
        <dbReference type="SAM" id="MobiDB-lite"/>
    </source>
</evidence>
<protein>
    <submittedName>
        <fullName evidence="2">Uncharacterized protein</fullName>
    </submittedName>
</protein>
<evidence type="ECO:0000313" key="2">
    <source>
        <dbReference type="EMBL" id="KAJ1132617.1"/>
    </source>
</evidence>
<dbReference type="EMBL" id="JANPWB010000011">
    <property type="protein sequence ID" value="KAJ1132617.1"/>
    <property type="molecule type" value="Genomic_DNA"/>
</dbReference>
<feature type="region of interest" description="Disordered" evidence="1">
    <location>
        <begin position="1"/>
        <end position="22"/>
    </location>
</feature>
<comment type="caution">
    <text evidence="2">The sequence shown here is derived from an EMBL/GenBank/DDBJ whole genome shotgun (WGS) entry which is preliminary data.</text>
</comment>
<evidence type="ECO:0000313" key="3">
    <source>
        <dbReference type="Proteomes" id="UP001066276"/>
    </source>
</evidence>
<dbReference type="AlphaFoldDB" id="A0AAV7PZT7"/>
<reference evidence="2" key="1">
    <citation type="journal article" date="2022" name="bioRxiv">
        <title>Sequencing and chromosome-scale assembly of the giantPleurodeles waltlgenome.</title>
        <authorList>
            <person name="Brown T."/>
            <person name="Elewa A."/>
            <person name="Iarovenko S."/>
            <person name="Subramanian E."/>
            <person name="Araus A.J."/>
            <person name="Petzold A."/>
            <person name="Susuki M."/>
            <person name="Suzuki K.-i.T."/>
            <person name="Hayashi T."/>
            <person name="Toyoda A."/>
            <person name="Oliveira C."/>
            <person name="Osipova E."/>
            <person name="Leigh N.D."/>
            <person name="Simon A."/>
            <person name="Yun M.H."/>
        </authorList>
    </citation>
    <scope>NUCLEOTIDE SEQUENCE</scope>
    <source>
        <strain evidence="2">20211129_DDA</strain>
        <tissue evidence="2">Liver</tissue>
    </source>
</reference>